<evidence type="ECO:0000313" key="3">
    <source>
        <dbReference type="Proteomes" id="UP000219922"/>
    </source>
</evidence>
<organism evidence="2 3">
    <name type="scientific">Bacillus cereus</name>
    <dbReference type="NCBI Taxonomy" id="1396"/>
    <lineage>
        <taxon>Bacteria</taxon>
        <taxon>Bacillati</taxon>
        <taxon>Bacillota</taxon>
        <taxon>Bacilli</taxon>
        <taxon>Bacillales</taxon>
        <taxon>Bacillaceae</taxon>
        <taxon>Bacillus</taxon>
        <taxon>Bacillus cereus group</taxon>
    </lineage>
</organism>
<keyword evidence="1" id="KW-1133">Transmembrane helix</keyword>
<dbReference type="AlphaFoldDB" id="A0A9X6ST94"/>
<reference evidence="2 3" key="1">
    <citation type="submission" date="2017-09" db="EMBL/GenBank/DDBJ databases">
        <title>Large-scale bioinformatics analysis of Bacillus genomes uncovers conserved roles of natural products in bacterial physiology.</title>
        <authorList>
            <consortium name="Agbiome Team Llc"/>
            <person name="Bleich R.M."/>
            <person name="Grubbs K.J."/>
            <person name="Santa Maria K.C."/>
            <person name="Allen S.E."/>
            <person name="Farag S."/>
            <person name="Shank E.A."/>
            <person name="Bowers A."/>
        </authorList>
    </citation>
    <scope>NUCLEOTIDE SEQUENCE [LARGE SCALE GENOMIC DNA]</scope>
    <source>
        <strain evidence="2 3">AFS092789</strain>
    </source>
</reference>
<dbReference type="EMBL" id="NVMX01000126">
    <property type="protein sequence ID" value="PDZ94722.1"/>
    <property type="molecule type" value="Genomic_DNA"/>
</dbReference>
<dbReference type="Proteomes" id="UP000219922">
    <property type="component" value="Unassembled WGS sequence"/>
</dbReference>
<keyword evidence="1" id="KW-0472">Membrane</keyword>
<gene>
    <name evidence="2" type="ORF">CON36_32235</name>
</gene>
<keyword evidence="1" id="KW-0812">Transmembrane</keyword>
<comment type="caution">
    <text evidence="2">The sequence shown here is derived from an EMBL/GenBank/DDBJ whole genome shotgun (WGS) entry which is preliminary data.</text>
</comment>
<accession>A0A9X6ST94</accession>
<evidence type="ECO:0000256" key="1">
    <source>
        <dbReference type="SAM" id="Phobius"/>
    </source>
</evidence>
<protein>
    <submittedName>
        <fullName evidence="2">Uncharacterized protein</fullName>
    </submittedName>
</protein>
<proteinExistence type="predicted"/>
<evidence type="ECO:0000313" key="2">
    <source>
        <dbReference type="EMBL" id="PDZ94722.1"/>
    </source>
</evidence>
<feature type="transmembrane region" description="Helical" evidence="1">
    <location>
        <begin position="12"/>
        <end position="34"/>
    </location>
</feature>
<name>A0A9X6ST94_BACCE</name>
<sequence>MQLQNLIKRKNFWILIISVLIGLVAVVSIGVKYVELKNEKVRMEAKEEETEKETEQTTVGTDTIFNIDWETFKNQWYNYLNGTNGHLSVITDMEEKPSAFSIRHNGQISKSLFVGVNTDEKTGKVIYAAVIGTTNTDVVTASANLIALTDSSLTPEKKKQIILQHLGLGNGKIETEKILSYSHNGITYQAEYEPTSGGLATLTVSVEKQNK</sequence>